<sequence>MGAASFVKDKESVRKFLTVAATIVVPYALWPLVMVWAVLHFSALGVKRLIA</sequence>
<comment type="caution">
    <text evidence="2">The sequence shown here is derived from an EMBL/GenBank/DDBJ whole genome shotgun (WGS) entry which is preliminary data.</text>
</comment>
<evidence type="ECO:0000313" key="3">
    <source>
        <dbReference type="Proteomes" id="UP001629744"/>
    </source>
</evidence>
<gene>
    <name evidence="2" type="ORF">ABEU19_004651</name>
</gene>
<feature type="transmembrane region" description="Helical" evidence="1">
    <location>
        <begin position="16"/>
        <end position="39"/>
    </location>
</feature>
<name>A0ABW9FZP1_9NOCA</name>
<dbReference type="RefSeq" id="WP_348610895.1">
    <property type="nucleotide sequence ID" value="NZ_CP157276.1"/>
</dbReference>
<keyword evidence="1" id="KW-1133">Transmembrane helix</keyword>
<evidence type="ECO:0000256" key="1">
    <source>
        <dbReference type="SAM" id="Phobius"/>
    </source>
</evidence>
<evidence type="ECO:0000313" key="2">
    <source>
        <dbReference type="EMBL" id="MFM1731101.1"/>
    </source>
</evidence>
<keyword evidence="1" id="KW-0472">Membrane</keyword>
<dbReference type="EMBL" id="JBDLNU010000006">
    <property type="protein sequence ID" value="MFM1731101.1"/>
    <property type="molecule type" value="Genomic_DNA"/>
</dbReference>
<keyword evidence="3" id="KW-1185">Reference proteome</keyword>
<organism evidence="2 3">
    <name type="scientific">Prescottella soli</name>
    <dbReference type="NCBI Taxonomy" id="1543852"/>
    <lineage>
        <taxon>Bacteria</taxon>
        <taxon>Bacillati</taxon>
        <taxon>Actinomycetota</taxon>
        <taxon>Actinomycetes</taxon>
        <taxon>Mycobacteriales</taxon>
        <taxon>Nocardiaceae</taxon>
        <taxon>Prescottella</taxon>
    </lineage>
</organism>
<protein>
    <submittedName>
        <fullName evidence="2">Uncharacterized protein</fullName>
    </submittedName>
</protein>
<keyword evidence="1" id="KW-0812">Transmembrane</keyword>
<reference evidence="2 3" key="1">
    <citation type="submission" date="2023-11" db="EMBL/GenBank/DDBJ databases">
        <authorList>
            <person name="Val-Calvo J."/>
            <person name="Scortti M."/>
            <person name="Vazquez-Boland J."/>
        </authorList>
    </citation>
    <scope>NUCLEOTIDE SEQUENCE [LARGE SCALE GENOMIC DNA]</scope>
    <source>
        <strain evidence="2 3">DSM 46662</strain>
    </source>
</reference>
<proteinExistence type="predicted"/>
<dbReference type="Proteomes" id="UP001629744">
    <property type="component" value="Unassembled WGS sequence"/>
</dbReference>
<accession>A0ABW9FZP1</accession>